<keyword evidence="1" id="KW-1185">Reference proteome</keyword>
<dbReference type="Proteomes" id="UP000694924">
    <property type="component" value="Unplaced"/>
</dbReference>
<proteinExistence type="predicted"/>
<evidence type="ECO:0000313" key="2">
    <source>
        <dbReference type="RefSeq" id="XP_015190765.1"/>
    </source>
</evidence>
<dbReference type="RefSeq" id="XP_015190765.1">
    <property type="nucleotide sequence ID" value="XM_015335279.1"/>
</dbReference>
<reference evidence="2" key="1">
    <citation type="submission" date="2025-08" db="UniProtKB">
        <authorList>
            <consortium name="RefSeq"/>
        </authorList>
    </citation>
    <scope>IDENTIFICATION</scope>
    <source>
        <tissue evidence="2">Whole body</tissue>
    </source>
</reference>
<dbReference type="PANTHER" id="PTHR35450:SF2">
    <property type="entry name" value="REVERSE TRANSCRIPTASE DOMAIN-CONTAINING PROTEIN"/>
    <property type="match status" value="1"/>
</dbReference>
<gene>
    <name evidence="2" type="primary">LOC107074124</name>
</gene>
<protein>
    <submittedName>
        <fullName evidence="2">Uncharacterized protein LOC107074124</fullName>
    </submittedName>
</protein>
<dbReference type="GeneID" id="107074124"/>
<name>A0ABM1JE77_POLDO</name>
<accession>A0ABM1JE77</accession>
<evidence type="ECO:0000313" key="1">
    <source>
        <dbReference type="Proteomes" id="UP000694924"/>
    </source>
</evidence>
<sequence>MDINNNNYTVNQLLDTHKQKLAVYAARLERYNESYKRKIENRTFLNSERTFYRKLNIEQEIGHIQPTKKEITTFWTQIWSNTAEHNTHATWITDEKQKYEDMPEQAEYKITEDELKNTIRSTHNWKHPGPDHIQNYWYKKFTTTHPYLTQQINKIIEDPQELLSFLTEGITFTKPKNQNTENLANYRPITCLPTLYKIITSTICRQIDTHLTKNNIISEELKGCRRNSQGCKEQLIIDSIIMNQARKQ</sequence>
<organism evidence="1 2">
    <name type="scientific">Polistes dominula</name>
    <name type="common">European paper wasp</name>
    <name type="synonym">Vespa dominula</name>
    <dbReference type="NCBI Taxonomy" id="743375"/>
    <lineage>
        <taxon>Eukaryota</taxon>
        <taxon>Metazoa</taxon>
        <taxon>Ecdysozoa</taxon>
        <taxon>Arthropoda</taxon>
        <taxon>Hexapoda</taxon>
        <taxon>Insecta</taxon>
        <taxon>Pterygota</taxon>
        <taxon>Neoptera</taxon>
        <taxon>Endopterygota</taxon>
        <taxon>Hymenoptera</taxon>
        <taxon>Apocrita</taxon>
        <taxon>Aculeata</taxon>
        <taxon>Vespoidea</taxon>
        <taxon>Vespidae</taxon>
        <taxon>Polistinae</taxon>
        <taxon>Polistini</taxon>
        <taxon>Polistes</taxon>
    </lineage>
</organism>
<dbReference type="PANTHER" id="PTHR35450">
    <property type="entry name" value="REVERSE TRANSCRIPTASE DOMAIN-CONTAINING PROTEIN"/>
    <property type="match status" value="1"/>
</dbReference>